<sequence>MAEECHLTRLPNPSWSKFKRTRLLNQQGPGEFLAWIAGKKGRTLVLRDPSGARELRPSGPMGEQLLALPLETLVWVRGRVEGENIVVEDLAVVNRPLVERTVDYLTSPPDPRRYAELYYWYVRGDGFRRVALTRSLVLKYSREFLDANGFIELEPPVVGVVSDPGLRGARKLVTEAYGFRLELMSSLIMYKQLMASVFEKIYYVARNVREEPPENQSSGRHLFEFTQLDVEWGLSSLEDVKGLAERLLHYVHKRVLEEAPDVLHERLLDRSLFNPPFPVITYEEALKKADELGFKEEWGRELSFQAETAISSTINKPFWLMFFPKQSRGFYYYPLEDNEALNMDFNLILPWGFGEVLDGGCREYRYNRLLERIKSLNEDVGKYGWFLELALNGGIAPSCGWGLGVERLVRFMLGLKHVAYATLHPRLPGVLPP</sequence>
<dbReference type="Pfam" id="PF00152">
    <property type="entry name" value="tRNA-synt_2"/>
    <property type="match status" value="1"/>
</dbReference>
<dbReference type="GO" id="GO:0004816">
    <property type="term" value="F:asparagine-tRNA ligase activity"/>
    <property type="evidence" value="ECO:0007669"/>
    <property type="project" value="TreeGrafter"/>
</dbReference>
<gene>
    <name evidence="7" type="ordered locus">TCELL_0635</name>
</gene>
<dbReference type="InterPro" id="IPR045864">
    <property type="entry name" value="aa-tRNA-synth_II/BPL/LPL"/>
</dbReference>
<dbReference type="SUPFAM" id="SSF55681">
    <property type="entry name" value="Class II aaRS and biotin synthetases"/>
    <property type="match status" value="1"/>
</dbReference>
<dbReference type="Proteomes" id="UP000005270">
    <property type="component" value="Chromosome"/>
</dbReference>
<dbReference type="STRING" id="1184251.TCELL_0635"/>
<dbReference type="AlphaFoldDB" id="I3TE71"/>
<dbReference type="GeneID" id="13012947"/>
<dbReference type="EMBL" id="CP003531">
    <property type="protein sequence ID" value="AFK51059.1"/>
    <property type="molecule type" value="Genomic_DNA"/>
</dbReference>
<dbReference type="Gene3D" id="3.30.930.10">
    <property type="entry name" value="Bira Bifunctional Protein, Domain 2"/>
    <property type="match status" value="1"/>
</dbReference>
<evidence type="ECO:0000313" key="7">
    <source>
        <dbReference type="EMBL" id="AFK51059.1"/>
    </source>
</evidence>
<feature type="domain" description="Aminoacyl-transfer RNA synthetases class-II family profile" evidence="6">
    <location>
        <begin position="134"/>
        <end position="432"/>
    </location>
</feature>
<evidence type="ECO:0000313" key="8">
    <source>
        <dbReference type="Proteomes" id="UP000005270"/>
    </source>
</evidence>
<evidence type="ECO:0000256" key="1">
    <source>
        <dbReference type="ARBA" id="ARBA00022598"/>
    </source>
</evidence>
<evidence type="ECO:0000256" key="4">
    <source>
        <dbReference type="ARBA" id="ARBA00022917"/>
    </source>
</evidence>
<dbReference type="PROSITE" id="PS50862">
    <property type="entry name" value="AA_TRNA_LIGASE_II"/>
    <property type="match status" value="1"/>
</dbReference>
<evidence type="ECO:0000256" key="3">
    <source>
        <dbReference type="ARBA" id="ARBA00022840"/>
    </source>
</evidence>
<accession>I3TE71</accession>
<dbReference type="KEGG" id="thg:TCELL_0635"/>
<evidence type="ECO:0000259" key="6">
    <source>
        <dbReference type="PROSITE" id="PS50862"/>
    </source>
</evidence>
<keyword evidence="1" id="KW-0436">Ligase</keyword>
<name>I3TE71_THEC1</name>
<keyword evidence="5 7" id="KW-0030">Aminoacyl-tRNA synthetase</keyword>
<organism evidence="7 8">
    <name type="scientific">Thermogladius calderae (strain DSM 22663 / VKM B-2946 / 1633)</name>
    <dbReference type="NCBI Taxonomy" id="1184251"/>
    <lineage>
        <taxon>Archaea</taxon>
        <taxon>Thermoproteota</taxon>
        <taxon>Thermoprotei</taxon>
        <taxon>Desulfurococcales</taxon>
        <taxon>Desulfurococcaceae</taxon>
        <taxon>Thermogladius</taxon>
    </lineage>
</organism>
<evidence type="ECO:0000256" key="2">
    <source>
        <dbReference type="ARBA" id="ARBA00022741"/>
    </source>
</evidence>
<dbReference type="PANTHER" id="PTHR22594">
    <property type="entry name" value="ASPARTYL/LYSYL-TRNA SYNTHETASE"/>
    <property type="match status" value="1"/>
</dbReference>
<keyword evidence="3" id="KW-0067">ATP-binding</keyword>
<dbReference type="GO" id="GO:0005524">
    <property type="term" value="F:ATP binding"/>
    <property type="evidence" value="ECO:0007669"/>
    <property type="project" value="UniProtKB-KW"/>
</dbReference>
<dbReference type="HOGENOM" id="CLU_004553_2_0_2"/>
<keyword evidence="4" id="KW-0648">Protein biosynthesis</keyword>
<proteinExistence type="predicted"/>
<dbReference type="eggNOG" id="arCOG00409">
    <property type="taxonomic scope" value="Archaea"/>
</dbReference>
<keyword evidence="8" id="KW-1185">Reference proteome</keyword>
<dbReference type="InterPro" id="IPR004364">
    <property type="entry name" value="Aa-tRNA-synt_II"/>
</dbReference>
<dbReference type="RefSeq" id="WP_014737309.1">
    <property type="nucleotide sequence ID" value="NC_017954.1"/>
</dbReference>
<keyword evidence="2" id="KW-0547">Nucleotide-binding</keyword>
<dbReference type="InParanoid" id="I3TE71"/>
<dbReference type="PANTHER" id="PTHR22594:SF48">
    <property type="entry name" value="ASPARAGINYL-TRNA SYNTHETASE-RELATED PROTEIN (N-TRUNCATION)"/>
    <property type="match status" value="1"/>
</dbReference>
<evidence type="ECO:0000256" key="5">
    <source>
        <dbReference type="ARBA" id="ARBA00023146"/>
    </source>
</evidence>
<dbReference type="InterPro" id="IPR006195">
    <property type="entry name" value="aa-tRNA-synth_II"/>
</dbReference>
<dbReference type="GO" id="GO:0006421">
    <property type="term" value="P:asparaginyl-tRNA aminoacylation"/>
    <property type="evidence" value="ECO:0007669"/>
    <property type="project" value="TreeGrafter"/>
</dbReference>
<protein>
    <submittedName>
        <fullName evidence="7">tRNA synthetase</fullName>
    </submittedName>
</protein>
<reference evidence="7 8" key="1">
    <citation type="journal article" date="2012" name="J. Bacteriol.">
        <title>Complete genome sequence of the hyperthermophilic cellulolytic Crenarchaeon 'Thermogladius cellulolyticus' 1633.</title>
        <authorList>
            <person name="Mardanov A.V."/>
            <person name="Kochetkova T.V."/>
            <person name="Beletsky A.V."/>
            <person name="Bonch-Osmolovskaya E.A."/>
            <person name="Ravin N.V."/>
            <person name="Skryabin K.G."/>
        </authorList>
    </citation>
    <scope>NUCLEOTIDE SEQUENCE [LARGE SCALE GENOMIC DNA]</scope>
    <source>
        <strain evidence="8">DSM 22663 / VKM B-2946 / 1633</strain>
    </source>
</reference>